<feature type="domain" description="N-acetyltransferase" evidence="3">
    <location>
        <begin position="99"/>
        <end position="255"/>
    </location>
</feature>
<evidence type="ECO:0000256" key="1">
    <source>
        <dbReference type="ARBA" id="ARBA00022679"/>
    </source>
</evidence>
<keyword evidence="5" id="KW-1185">Reference proteome</keyword>
<keyword evidence="2" id="KW-0472">Membrane</keyword>
<dbReference type="CDD" id="cd04301">
    <property type="entry name" value="NAT_SF"/>
    <property type="match status" value="1"/>
</dbReference>
<evidence type="ECO:0000313" key="5">
    <source>
        <dbReference type="Proteomes" id="UP001295444"/>
    </source>
</evidence>
<dbReference type="PROSITE" id="PS51186">
    <property type="entry name" value="GNAT"/>
    <property type="match status" value="1"/>
</dbReference>
<protein>
    <submittedName>
        <fullName evidence="4">Probable N-acetyltransferase camello</fullName>
    </submittedName>
</protein>
<dbReference type="InterPro" id="IPR016181">
    <property type="entry name" value="Acyl_CoA_acyltransferase"/>
</dbReference>
<accession>A0AAD1SD32</accession>
<dbReference type="Pfam" id="PF00583">
    <property type="entry name" value="Acetyltransf_1"/>
    <property type="match status" value="1"/>
</dbReference>
<gene>
    <name evidence="4" type="ORF">PECUL_23A059801</name>
</gene>
<organism evidence="4 5">
    <name type="scientific">Pelobates cultripes</name>
    <name type="common">Western spadefoot toad</name>
    <dbReference type="NCBI Taxonomy" id="61616"/>
    <lineage>
        <taxon>Eukaryota</taxon>
        <taxon>Metazoa</taxon>
        <taxon>Chordata</taxon>
        <taxon>Craniata</taxon>
        <taxon>Vertebrata</taxon>
        <taxon>Euteleostomi</taxon>
        <taxon>Amphibia</taxon>
        <taxon>Batrachia</taxon>
        <taxon>Anura</taxon>
        <taxon>Pelobatoidea</taxon>
        <taxon>Pelobatidae</taxon>
        <taxon>Pelobates</taxon>
    </lineage>
</organism>
<evidence type="ECO:0000259" key="3">
    <source>
        <dbReference type="PROSITE" id="PS51186"/>
    </source>
</evidence>
<dbReference type="GO" id="GO:0008080">
    <property type="term" value="F:N-acetyltransferase activity"/>
    <property type="evidence" value="ECO:0007669"/>
    <property type="project" value="InterPro"/>
</dbReference>
<keyword evidence="2" id="KW-1133">Transmembrane helix</keyword>
<dbReference type="Proteomes" id="UP001295444">
    <property type="component" value="Chromosome 06"/>
</dbReference>
<evidence type="ECO:0000256" key="2">
    <source>
        <dbReference type="SAM" id="Phobius"/>
    </source>
</evidence>
<dbReference type="PANTHER" id="PTHR13947:SF58">
    <property type="entry name" value="8B (PUTATIVE,_PSEUDO-RELATED"/>
    <property type="match status" value="1"/>
</dbReference>
<evidence type="ECO:0000313" key="4">
    <source>
        <dbReference type="EMBL" id="CAH2299156.1"/>
    </source>
</evidence>
<dbReference type="Gene3D" id="3.40.630.30">
    <property type="match status" value="1"/>
</dbReference>
<reference evidence="4" key="1">
    <citation type="submission" date="2022-03" db="EMBL/GenBank/DDBJ databases">
        <authorList>
            <person name="Alioto T."/>
            <person name="Alioto T."/>
            <person name="Gomez Garrido J."/>
        </authorList>
    </citation>
    <scope>NUCLEOTIDE SEQUENCE</scope>
</reference>
<dbReference type="AlphaFoldDB" id="A0AAD1SD32"/>
<dbReference type="PANTHER" id="PTHR13947">
    <property type="entry name" value="GNAT FAMILY N-ACETYLTRANSFERASE"/>
    <property type="match status" value="1"/>
</dbReference>
<sequence>MRVFWLNANFGACEIASTGLDTILQSSLPAEKKLTVIMANFAIRRYKNRDYDIVRLLFAQGMIEHLPVTCIYILKLLRVHFVLMVSFISLLMASRSYLLSFMCMTAILAAGWQLLKAEFNHYVEQCYSEDLMDIEKSYMVNSRSCFWVAESNGRVIGIVGAQGAEESDDVMVLRRLSVAKDQRFKGVAKSLCTTVIDFARQQGCKNVTLETSMIQHGAHKLYESMDFQKSNVRVFPTWFARLTNFSVFTYTYNIETH</sequence>
<name>A0AAD1SD32_PELCU</name>
<dbReference type="InterPro" id="IPR000182">
    <property type="entry name" value="GNAT_dom"/>
</dbReference>
<dbReference type="InterPro" id="IPR050769">
    <property type="entry name" value="NAT_camello-type"/>
</dbReference>
<proteinExistence type="predicted"/>
<dbReference type="SUPFAM" id="SSF55729">
    <property type="entry name" value="Acyl-CoA N-acyltransferases (Nat)"/>
    <property type="match status" value="1"/>
</dbReference>
<keyword evidence="1" id="KW-0808">Transferase</keyword>
<keyword evidence="2" id="KW-0812">Transmembrane</keyword>
<dbReference type="EMBL" id="OW240917">
    <property type="protein sequence ID" value="CAH2299156.1"/>
    <property type="molecule type" value="Genomic_DNA"/>
</dbReference>
<feature type="transmembrane region" description="Helical" evidence="2">
    <location>
        <begin position="72"/>
        <end position="91"/>
    </location>
</feature>